<dbReference type="InterPro" id="IPR002110">
    <property type="entry name" value="Ankyrin_rpt"/>
</dbReference>
<dbReference type="InterPro" id="IPR036770">
    <property type="entry name" value="Ankyrin_rpt-contain_sf"/>
</dbReference>
<keyword evidence="1" id="KW-0677">Repeat</keyword>
<evidence type="ECO:0000313" key="4">
    <source>
        <dbReference type="Proteomes" id="UP000201640"/>
    </source>
</evidence>
<dbReference type="PROSITE" id="PS50297">
    <property type="entry name" value="ANK_REP_REGION"/>
    <property type="match status" value="5"/>
</dbReference>
<dbReference type="GeneID" id="14446113"/>
<reference evidence="3 4" key="1">
    <citation type="journal article" date="2012" name="Genome Biol. Evol.">
        <title>Related Giant Viruses in Distant Locations and Different Habitats: Acanthamoeba polyphaga moumouvirus Represents a Third Lineage of the Mimiviridae That Is Close to the Megavirus Lineage.</title>
        <authorList>
            <person name="Yoosuf N."/>
            <person name="Yutin N."/>
            <person name="Colson P."/>
            <person name="Shabalina S.A."/>
            <person name="Pagnier I."/>
            <person name="Robert C."/>
            <person name="Azza S."/>
            <person name="Klose T."/>
            <person name="Wong J."/>
            <person name="Rossmann M.G."/>
            <person name="La Scola B."/>
            <person name="Raoult D."/>
            <person name="Koonin E.V."/>
        </authorList>
    </citation>
    <scope>NUCLEOTIDE SEQUENCE [LARGE SCALE GENOMIC DNA]</scope>
    <source>
        <strain evidence="3 4">M10A</strain>
    </source>
</reference>
<dbReference type="EMBL" id="JX962719">
    <property type="protein sequence ID" value="AGC02374.1"/>
    <property type="molecule type" value="Genomic_DNA"/>
</dbReference>
<proteinExistence type="predicted"/>
<organism evidence="3 4">
    <name type="scientific">Acanthamoeba polyphaga moumouvirus</name>
    <dbReference type="NCBI Taxonomy" id="1269028"/>
    <lineage>
        <taxon>Viruses</taxon>
        <taxon>Varidnaviria</taxon>
        <taxon>Bamfordvirae</taxon>
        <taxon>Nucleocytoviricota</taxon>
        <taxon>Megaviricetes</taxon>
        <taxon>Imitervirales</taxon>
        <taxon>Mimiviridae</taxon>
        <taxon>Megamimivirinae</taxon>
        <taxon>Moumouvirus</taxon>
    </lineage>
</organism>
<dbReference type="KEGG" id="vg:14446113"/>
<dbReference type="Pfam" id="PF12796">
    <property type="entry name" value="Ank_2"/>
    <property type="match status" value="3"/>
</dbReference>
<name>L7RCN5_9VIRU</name>
<evidence type="ECO:0000256" key="2">
    <source>
        <dbReference type="ARBA" id="ARBA00023043"/>
    </source>
</evidence>
<evidence type="ECO:0000313" key="3">
    <source>
        <dbReference type="EMBL" id="AGC02374.1"/>
    </source>
</evidence>
<dbReference type="SUPFAM" id="SSF48403">
    <property type="entry name" value="Ankyrin repeat"/>
    <property type="match status" value="1"/>
</dbReference>
<keyword evidence="4" id="KW-1185">Reference proteome</keyword>
<dbReference type="PANTHER" id="PTHR24123">
    <property type="entry name" value="ANKYRIN REPEAT-CONTAINING"/>
    <property type="match status" value="1"/>
</dbReference>
<dbReference type="Proteomes" id="UP000201640">
    <property type="component" value="Segment"/>
</dbReference>
<dbReference type="Gene3D" id="1.25.40.20">
    <property type="entry name" value="Ankyrin repeat-containing domain"/>
    <property type="match status" value="2"/>
</dbReference>
<dbReference type="InterPro" id="IPR051165">
    <property type="entry name" value="Multifunctional_ANK_Repeat"/>
</dbReference>
<evidence type="ECO:0000256" key="1">
    <source>
        <dbReference type="ARBA" id="ARBA00022737"/>
    </source>
</evidence>
<dbReference type="OrthoDB" id="30871at10239"/>
<sequence length="447" mass="51431">MSSELYFKITNELECHNGYQYVDGLNILEEKFNDNPNDSCVSGRLYFCEPKDIIKYLDYGIYLRDVYLPINDLEFKMIKDPMGDKYGANRIIFGEKRDLRNPSTWDYMITKGVDIHYYHDHALKWASHKSYYQLVKYLVENGADIHSDNDLALRWASDKGHFEIVKYLVENGADVCADDNYSLIWSSYNGHFEIVKYLIENGANIHVNIDDPLRSASENGHLEIVKYLIESGANIHAQYDQALILACENEHCDVVKYLLDNGAVVNQHNNNLLQILHSRSQEESIIFIDCLIKNGINIDSLYGLFKCSCEIGYTQIVKYFIEKGIIIYNPEKVLISICVNGYFKTLQYLLKKIRINQSQKNKLLKKSLRNRHIKTLKILVENGADLHYSNDKLLRIACKIGNLEIVKYLIKNGADIKIGIPTPIEIASKHNHSKIVNFLVKSGANNK</sequence>
<dbReference type="RefSeq" id="YP_007354810.1">
    <property type="nucleotide sequence ID" value="NC_020104.1"/>
</dbReference>
<dbReference type="SMART" id="SM00248">
    <property type="entry name" value="ANK"/>
    <property type="match status" value="9"/>
</dbReference>
<protein>
    <submittedName>
        <fullName evidence="3">Ankyrin repeat protein</fullName>
    </submittedName>
</protein>
<keyword evidence="2" id="KW-0040">ANK repeat</keyword>
<dbReference type="PROSITE" id="PS50088">
    <property type="entry name" value="ANK_REPEAT"/>
    <property type="match status" value="7"/>
</dbReference>
<gene>
    <name evidence="3" type="ORF">Moumou_00859</name>
</gene>
<accession>L7RCN5</accession>
<dbReference type="PANTHER" id="PTHR24123:SF33">
    <property type="entry name" value="PROTEIN HOS4"/>
    <property type="match status" value="1"/>
</dbReference>